<evidence type="ECO:0000313" key="2">
    <source>
        <dbReference type="EMBL" id="TDR17411.1"/>
    </source>
</evidence>
<comment type="caution">
    <text evidence="2">The sequence shown here is derived from an EMBL/GenBank/DDBJ whole genome shotgun (WGS) entry which is preliminary data.</text>
</comment>
<dbReference type="Gene3D" id="2.160.20.10">
    <property type="entry name" value="Single-stranded right-handed beta-helix, Pectin lyase-like"/>
    <property type="match status" value="1"/>
</dbReference>
<name>A0A4V3DH98_9GAMM</name>
<feature type="chain" id="PRO_5020238023" description="Parallel beta helix pectate lyase-like protein" evidence="1">
    <location>
        <begin position="26"/>
        <end position="374"/>
    </location>
</feature>
<dbReference type="InterPro" id="IPR012334">
    <property type="entry name" value="Pectin_lyas_fold"/>
</dbReference>
<feature type="signal peptide" evidence="1">
    <location>
        <begin position="1"/>
        <end position="25"/>
    </location>
</feature>
<dbReference type="InterPro" id="IPR011050">
    <property type="entry name" value="Pectin_lyase_fold/virulence"/>
</dbReference>
<reference evidence="2 3" key="1">
    <citation type="submission" date="2019-03" db="EMBL/GenBank/DDBJ databases">
        <title>Genomic Encyclopedia of Type Strains, Phase IV (KMG-IV): sequencing the most valuable type-strain genomes for metagenomic binning, comparative biology and taxonomic classification.</title>
        <authorList>
            <person name="Goeker M."/>
        </authorList>
    </citation>
    <scope>NUCLEOTIDE SEQUENCE [LARGE SCALE GENOMIC DNA]</scope>
    <source>
        <strain evidence="2 3">DSM 25488</strain>
    </source>
</reference>
<proteinExistence type="predicted"/>
<organism evidence="2 3">
    <name type="scientific">Marinicella litoralis</name>
    <dbReference type="NCBI Taxonomy" id="644220"/>
    <lineage>
        <taxon>Bacteria</taxon>
        <taxon>Pseudomonadati</taxon>
        <taxon>Pseudomonadota</taxon>
        <taxon>Gammaproteobacteria</taxon>
        <taxon>Lysobacterales</taxon>
        <taxon>Marinicellaceae</taxon>
        <taxon>Marinicella</taxon>
    </lineage>
</organism>
<protein>
    <recommendedName>
        <fullName evidence="4">Parallel beta helix pectate lyase-like protein</fullName>
    </recommendedName>
</protein>
<keyword evidence="3" id="KW-1185">Reference proteome</keyword>
<evidence type="ECO:0008006" key="4">
    <source>
        <dbReference type="Google" id="ProtNLM"/>
    </source>
</evidence>
<evidence type="ECO:0000256" key="1">
    <source>
        <dbReference type="SAM" id="SignalP"/>
    </source>
</evidence>
<dbReference type="EMBL" id="SNZB01000006">
    <property type="protein sequence ID" value="TDR17411.1"/>
    <property type="molecule type" value="Genomic_DNA"/>
</dbReference>
<dbReference type="OrthoDB" id="5931607at2"/>
<dbReference type="Proteomes" id="UP000295724">
    <property type="component" value="Unassembled WGS sequence"/>
</dbReference>
<sequence length="374" mass="39832">MIIKYTSKMILLGFLGLLFLKPVHAASFCVSNGAELQNALAIADSNNQTDHIKLRFGVFTAPTGGFTYSGFTEDHDLEISGNWFTFNNNSCGSRILANDPLSHSTLSGNNTASALNIIPGALGDISISYLVLTEGNAGDFGGGLRLFPLAEYLGNVLIENNVFIDNTADEAGALYVVGGNRLVIRNNLFTENQSDSSTGSVIISQQNSVGTGDSPGVYFTNNTVMNNFASVGHTNLFAGTSIKVYESSSAFMANNIFWANTAGDLSLTGDGYKYLFNNDLGVVIGAADETSGNFSVTPEFETGLLNFKPALNSALSNRGKRPPTFTHIPPHFDELWSLGDLDLSGAGRIYGTTVDVGAIESESLSDLIFEDGFE</sequence>
<dbReference type="AlphaFoldDB" id="A0A4V3DH98"/>
<dbReference type="SUPFAM" id="SSF51126">
    <property type="entry name" value="Pectin lyase-like"/>
    <property type="match status" value="1"/>
</dbReference>
<accession>A0A4V3DH98</accession>
<gene>
    <name evidence="2" type="ORF">C8D91_2469</name>
</gene>
<dbReference type="RefSeq" id="WP_133566534.1">
    <property type="nucleotide sequence ID" value="NZ_NIHB01000002.1"/>
</dbReference>
<evidence type="ECO:0000313" key="3">
    <source>
        <dbReference type="Proteomes" id="UP000295724"/>
    </source>
</evidence>
<keyword evidence="1" id="KW-0732">Signal</keyword>